<feature type="transmembrane region" description="Helical" evidence="8">
    <location>
        <begin position="170"/>
        <end position="187"/>
    </location>
</feature>
<dbReference type="GO" id="GO:0071555">
    <property type="term" value="P:cell wall organization"/>
    <property type="evidence" value="ECO:0007669"/>
    <property type="project" value="TreeGrafter"/>
</dbReference>
<feature type="transmembrane region" description="Helical" evidence="8">
    <location>
        <begin position="303"/>
        <end position="321"/>
    </location>
</feature>
<sequence length="331" mass="36574">MTSLPFLLPALLVLVVAAEVALLFLLLRTGWAMRLAPDVPNHRSLHVAITPRIGGMVIMPLALLPALVLFPGMRLIAVVGLALWLLSLIDDCRGLRVSVRLLVQAAAALAMLVFGNLAFPPLLGVIFFLLLLWSTNLYNFMDGADGLAGGMATTGFWAYGIASWHVAPELASLCFLLATVAFGFLIFNFAPARIFLGDAGSVPLGFLAAWLGFLGWEQHAWPAWFPLLVFSPFLVDATATLAKRIFRGEQVWQAHREHYYQRLVRMGWSHRRLAFAEYALMMASAASALLLQNVNSLSRHISLLAWVLIYALVMTTIDLCWEKYLKNTNNP</sequence>
<evidence type="ECO:0000256" key="6">
    <source>
        <dbReference type="ARBA" id="ARBA00023136"/>
    </source>
</evidence>
<feature type="transmembrane region" description="Helical" evidence="8">
    <location>
        <begin position="144"/>
        <end position="164"/>
    </location>
</feature>
<comment type="cofactor">
    <cofactor evidence="7">
        <name>Mg(2+)</name>
        <dbReference type="ChEBI" id="CHEBI:18420"/>
    </cofactor>
</comment>
<dbReference type="GO" id="GO:0046872">
    <property type="term" value="F:metal ion binding"/>
    <property type="evidence" value="ECO:0007669"/>
    <property type="project" value="UniProtKB-KW"/>
</dbReference>
<keyword evidence="2" id="KW-1003">Cell membrane</keyword>
<organism evidence="9 10">
    <name type="scientific">Georgfuchsia toluolica</name>
    <dbReference type="NCBI Taxonomy" id="424218"/>
    <lineage>
        <taxon>Bacteria</taxon>
        <taxon>Pseudomonadati</taxon>
        <taxon>Pseudomonadota</taxon>
        <taxon>Betaproteobacteria</taxon>
        <taxon>Nitrosomonadales</taxon>
        <taxon>Sterolibacteriaceae</taxon>
        <taxon>Georgfuchsia</taxon>
    </lineage>
</organism>
<dbReference type="PANTHER" id="PTHR22926:SF3">
    <property type="entry name" value="UNDECAPRENYL-PHOSPHATE ALPHA-N-ACETYLGLUCOSAMINYL 1-PHOSPHATE TRANSFERASE"/>
    <property type="match status" value="1"/>
</dbReference>
<evidence type="ECO:0000256" key="7">
    <source>
        <dbReference type="PIRSR" id="PIRSR600715-1"/>
    </source>
</evidence>
<dbReference type="GO" id="GO:0005886">
    <property type="term" value="C:plasma membrane"/>
    <property type="evidence" value="ECO:0007669"/>
    <property type="project" value="UniProtKB-SubCell"/>
</dbReference>
<feature type="transmembrane region" description="Helical" evidence="8">
    <location>
        <begin position="222"/>
        <end position="242"/>
    </location>
</feature>
<evidence type="ECO:0000256" key="4">
    <source>
        <dbReference type="ARBA" id="ARBA00022692"/>
    </source>
</evidence>
<keyword evidence="10" id="KW-1185">Reference proteome</keyword>
<dbReference type="EMBL" id="CAJQUM010000001">
    <property type="protein sequence ID" value="CAG4884162.1"/>
    <property type="molecule type" value="Genomic_DNA"/>
</dbReference>
<dbReference type="InterPro" id="IPR000715">
    <property type="entry name" value="Glycosyl_transferase_4"/>
</dbReference>
<keyword evidence="6 8" id="KW-0472">Membrane</keyword>
<evidence type="ECO:0000256" key="8">
    <source>
        <dbReference type="SAM" id="Phobius"/>
    </source>
</evidence>
<comment type="caution">
    <text evidence="9">The sequence shown here is derived from an EMBL/GenBank/DDBJ whole genome shotgun (WGS) entry which is preliminary data.</text>
</comment>
<name>A0A916J573_9PROT</name>
<feature type="transmembrane region" description="Helical" evidence="8">
    <location>
        <begin position="61"/>
        <end position="86"/>
    </location>
</feature>
<dbReference type="Pfam" id="PF00953">
    <property type="entry name" value="Glycos_transf_4"/>
    <property type="match status" value="1"/>
</dbReference>
<dbReference type="GO" id="GO:0009103">
    <property type="term" value="P:lipopolysaccharide biosynthetic process"/>
    <property type="evidence" value="ECO:0007669"/>
    <property type="project" value="TreeGrafter"/>
</dbReference>
<dbReference type="GO" id="GO:0044038">
    <property type="term" value="P:cell wall macromolecule biosynthetic process"/>
    <property type="evidence" value="ECO:0007669"/>
    <property type="project" value="TreeGrafter"/>
</dbReference>
<dbReference type="CDD" id="cd06854">
    <property type="entry name" value="GT_WbpL_WbcO_like"/>
    <property type="match status" value="1"/>
</dbReference>
<feature type="binding site" evidence="7">
    <location>
        <position position="198"/>
    </location>
    <ligand>
        <name>Mg(2+)</name>
        <dbReference type="ChEBI" id="CHEBI:18420"/>
    </ligand>
</feature>
<accession>A0A916J573</accession>
<dbReference type="GO" id="GO:0016780">
    <property type="term" value="F:phosphotransferase activity, for other substituted phosphate groups"/>
    <property type="evidence" value="ECO:0007669"/>
    <property type="project" value="InterPro"/>
</dbReference>
<keyword evidence="5 8" id="KW-1133">Transmembrane helix</keyword>
<gene>
    <name evidence="9" type="ORF">GTOL_12045</name>
</gene>
<dbReference type="AlphaFoldDB" id="A0A916J573"/>
<evidence type="ECO:0000256" key="2">
    <source>
        <dbReference type="ARBA" id="ARBA00022475"/>
    </source>
</evidence>
<evidence type="ECO:0000256" key="3">
    <source>
        <dbReference type="ARBA" id="ARBA00022679"/>
    </source>
</evidence>
<comment type="subcellular location">
    <subcellularLocation>
        <location evidence="1">Cell membrane</location>
        <topology evidence="1">Multi-pass membrane protein</topology>
    </subcellularLocation>
</comment>
<dbReference type="PANTHER" id="PTHR22926">
    <property type="entry name" value="PHOSPHO-N-ACETYLMURAMOYL-PENTAPEPTIDE-TRANSFERASE"/>
    <property type="match status" value="1"/>
</dbReference>
<keyword evidence="4 8" id="KW-0812">Transmembrane</keyword>
<dbReference type="Proteomes" id="UP000742786">
    <property type="component" value="Unassembled WGS sequence"/>
</dbReference>
<feature type="transmembrane region" description="Helical" evidence="8">
    <location>
        <begin position="6"/>
        <end position="27"/>
    </location>
</feature>
<keyword evidence="3" id="KW-0808">Transferase</keyword>
<keyword evidence="7" id="KW-0479">Metal-binding</keyword>
<evidence type="ECO:0000313" key="10">
    <source>
        <dbReference type="Proteomes" id="UP000742786"/>
    </source>
</evidence>
<evidence type="ECO:0000256" key="5">
    <source>
        <dbReference type="ARBA" id="ARBA00022989"/>
    </source>
</evidence>
<feature type="binding site" evidence="7">
    <location>
        <position position="139"/>
    </location>
    <ligand>
        <name>Mg(2+)</name>
        <dbReference type="ChEBI" id="CHEBI:18420"/>
    </ligand>
</feature>
<evidence type="ECO:0000256" key="1">
    <source>
        <dbReference type="ARBA" id="ARBA00004651"/>
    </source>
</evidence>
<evidence type="ECO:0000313" key="9">
    <source>
        <dbReference type="EMBL" id="CAG4884162.1"/>
    </source>
</evidence>
<proteinExistence type="predicted"/>
<feature type="transmembrane region" description="Helical" evidence="8">
    <location>
        <begin position="273"/>
        <end position="291"/>
    </location>
</feature>
<protein>
    <submittedName>
        <fullName evidence="9">UDP-N-acetylmuramyl pentapeptide phosphotransferase/UDP-N-acetylglucosamine-1-phosphate transferase</fullName>
    </submittedName>
</protein>
<reference evidence="9" key="1">
    <citation type="submission" date="2021-04" db="EMBL/GenBank/DDBJ databases">
        <authorList>
            <person name="Hornung B."/>
        </authorList>
    </citation>
    <scope>NUCLEOTIDE SEQUENCE</scope>
    <source>
        <strain evidence="9">G5G6</strain>
    </source>
</reference>
<feature type="transmembrane region" description="Helical" evidence="8">
    <location>
        <begin position="106"/>
        <end position="132"/>
    </location>
</feature>
<keyword evidence="7" id="KW-0460">Magnesium</keyword>